<dbReference type="SUPFAM" id="SSF64167">
    <property type="entry name" value="SurE-like"/>
    <property type="match status" value="1"/>
</dbReference>
<dbReference type="Pfam" id="PF01975">
    <property type="entry name" value="SurE"/>
    <property type="match status" value="1"/>
</dbReference>
<keyword evidence="5" id="KW-0479">Metal-binding</keyword>
<dbReference type="EMBL" id="JBHUEA010000025">
    <property type="protein sequence ID" value="MFD1722705.1"/>
    <property type="molecule type" value="Genomic_DNA"/>
</dbReference>
<dbReference type="RefSeq" id="WP_377936047.1">
    <property type="nucleotide sequence ID" value="NZ_JBHUEA010000025.1"/>
</dbReference>
<evidence type="ECO:0000256" key="4">
    <source>
        <dbReference type="ARBA" id="ARBA00022490"/>
    </source>
</evidence>
<keyword evidence="7 9" id="KW-0378">Hydrolase</keyword>
<evidence type="ECO:0000256" key="1">
    <source>
        <dbReference type="ARBA" id="ARBA00000815"/>
    </source>
</evidence>
<dbReference type="PANTHER" id="PTHR30457:SF12">
    <property type="entry name" value="5'_3'-NUCLEOTIDASE SURE"/>
    <property type="match status" value="1"/>
</dbReference>
<evidence type="ECO:0000256" key="3">
    <source>
        <dbReference type="ARBA" id="ARBA00012643"/>
    </source>
</evidence>
<evidence type="ECO:0000256" key="7">
    <source>
        <dbReference type="ARBA" id="ARBA00022801"/>
    </source>
</evidence>
<accession>A0ABW4LHD7</accession>
<evidence type="ECO:0000259" key="8">
    <source>
        <dbReference type="Pfam" id="PF01975"/>
    </source>
</evidence>
<protein>
    <recommendedName>
        <fullName evidence="3">5'-nucleotidase</fullName>
        <ecNumber evidence="3">3.1.3.5</ecNumber>
    </recommendedName>
</protein>
<keyword evidence="6" id="KW-0547">Nucleotide-binding</keyword>
<evidence type="ECO:0000313" key="9">
    <source>
        <dbReference type="EMBL" id="MFD1722705.1"/>
    </source>
</evidence>
<reference evidence="10" key="1">
    <citation type="journal article" date="2019" name="Int. J. Syst. Evol. Microbiol.">
        <title>The Global Catalogue of Microorganisms (GCM) 10K type strain sequencing project: providing services to taxonomists for standard genome sequencing and annotation.</title>
        <authorList>
            <consortium name="The Broad Institute Genomics Platform"/>
            <consortium name="The Broad Institute Genome Sequencing Center for Infectious Disease"/>
            <person name="Wu L."/>
            <person name="Ma J."/>
        </authorList>
    </citation>
    <scope>NUCLEOTIDE SEQUENCE [LARGE SCALE GENOMIC DNA]</scope>
    <source>
        <strain evidence="10">CGMCC 1.12471</strain>
    </source>
</reference>
<proteinExistence type="inferred from homology"/>
<dbReference type="GO" id="GO:0008253">
    <property type="term" value="F:5'-nucleotidase activity"/>
    <property type="evidence" value="ECO:0007669"/>
    <property type="project" value="UniProtKB-EC"/>
</dbReference>
<dbReference type="Gene3D" id="3.40.1210.10">
    <property type="entry name" value="Survival protein SurE-like phosphatase/nucleotidase"/>
    <property type="match status" value="1"/>
</dbReference>
<dbReference type="InterPro" id="IPR002828">
    <property type="entry name" value="SurE-like_Pase/nucleotidase"/>
</dbReference>
<sequence length="248" mass="24740">MPSLRILVVNDDGIDAPGIRPLAVAAVAAGHEVVIAAPARQWSGASAAILVDDDADQVAVDRRQVPGVPEAFAVHAAPAMCVLLALRGSFGPRPDVVLSGINYGANTGRVLLHSGTAGAALTAGVGGLRALAVSLDVDQPSDALHWEDAAAAAVTLLPLLQAQPAATVLNLNAPNRPGAFEFREAPLATGGVVRTSSADGGDEEELRAALGRAGAADAGSDLDLLAQGYATVTAITPPGAVALQGALP</sequence>
<dbReference type="InterPro" id="IPR036523">
    <property type="entry name" value="SurE-like_sf"/>
</dbReference>
<dbReference type="InterPro" id="IPR030048">
    <property type="entry name" value="SurE"/>
</dbReference>
<evidence type="ECO:0000256" key="2">
    <source>
        <dbReference type="ARBA" id="ARBA00011062"/>
    </source>
</evidence>
<organism evidence="9 10">
    <name type="scientific">Amnibacterium endophyticum</name>
    <dbReference type="NCBI Taxonomy" id="2109337"/>
    <lineage>
        <taxon>Bacteria</taxon>
        <taxon>Bacillati</taxon>
        <taxon>Actinomycetota</taxon>
        <taxon>Actinomycetes</taxon>
        <taxon>Micrococcales</taxon>
        <taxon>Microbacteriaceae</taxon>
        <taxon>Amnibacterium</taxon>
    </lineage>
</organism>
<dbReference type="EC" id="3.1.3.5" evidence="3"/>
<comment type="similarity">
    <text evidence="2">Belongs to the SurE nucleotidase family.</text>
</comment>
<dbReference type="PANTHER" id="PTHR30457">
    <property type="entry name" value="5'-NUCLEOTIDASE SURE"/>
    <property type="match status" value="1"/>
</dbReference>
<gene>
    <name evidence="9" type="primary">surE</name>
    <name evidence="9" type="ORF">ACFSBI_14205</name>
</gene>
<evidence type="ECO:0000256" key="6">
    <source>
        <dbReference type="ARBA" id="ARBA00022741"/>
    </source>
</evidence>
<keyword evidence="4" id="KW-0963">Cytoplasm</keyword>
<comment type="caution">
    <text evidence="9">The sequence shown here is derived from an EMBL/GenBank/DDBJ whole genome shotgun (WGS) entry which is preliminary data.</text>
</comment>
<evidence type="ECO:0000256" key="5">
    <source>
        <dbReference type="ARBA" id="ARBA00022723"/>
    </source>
</evidence>
<name>A0ABW4LHD7_9MICO</name>
<evidence type="ECO:0000313" key="10">
    <source>
        <dbReference type="Proteomes" id="UP001597347"/>
    </source>
</evidence>
<keyword evidence="10" id="KW-1185">Reference proteome</keyword>
<feature type="domain" description="Survival protein SurE-like phosphatase/nucleotidase" evidence="8">
    <location>
        <begin position="6"/>
        <end position="177"/>
    </location>
</feature>
<dbReference type="Proteomes" id="UP001597347">
    <property type="component" value="Unassembled WGS sequence"/>
</dbReference>
<comment type="catalytic activity">
    <reaction evidence="1">
        <text>a ribonucleoside 5'-phosphate + H2O = a ribonucleoside + phosphate</text>
        <dbReference type="Rhea" id="RHEA:12484"/>
        <dbReference type="ChEBI" id="CHEBI:15377"/>
        <dbReference type="ChEBI" id="CHEBI:18254"/>
        <dbReference type="ChEBI" id="CHEBI:43474"/>
        <dbReference type="ChEBI" id="CHEBI:58043"/>
        <dbReference type="EC" id="3.1.3.5"/>
    </reaction>
</comment>